<reference evidence="1 2" key="2">
    <citation type="submission" date="2018-11" db="EMBL/GenBank/DDBJ databases">
        <authorList>
            <consortium name="Pathogen Informatics"/>
        </authorList>
    </citation>
    <scope>NUCLEOTIDE SEQUENCE [LARGE SCALE GENOMIC DNA]</scope>
</reference>
<sequence length="271" mass="31382">MLWRSRLTSLYPSVYRATQYYEEQERLWLDRSHSIVCMPAFKHVSCLIISPAANMKLLSMRDLHGLQSFMCELERRSDVGTSSTDQLLKSALRLPVMKLQDLTEVVVESSFLWSCVGSHNLNMVPYSNTLLIKDNKKKIRKANAIVYFVDYQRCMDMKNVSTTLKMIGRSLLTNQTLVVVVAVKVRGSRARAMEQLCDFYRRLDDSENSPLSAIFTNWRLWGLYEDASGCTNWADIIEWACLDTIWKRHKFLGNDERYHNVGDCSSKSPPW</sequence>
<protein>
    <submittedName>
        <fullName evidence="3">CRAL-TRIO domain-containing protein</fullName>
    </submittedName>
</protein>
<reference evidence="3" key="1">
    <citation type="submission" date="2017-02" db="UniProtKB">
        <authorList>
            <consortium name="WormBaseParasite"/>
        </authorList>
    </citation>
    <scope>IDENTIFICATION</scope>
</reference>
<evidence type="ECO:0000313" key="1">
    <source>
        <dbReference type="EMBL" id="VDM34333.1"/>
    </source>
</evidence>
<accession>A0A0R3X7J8</accession>
<evidence type="ECO:0000313" key="2">
    <source>
        <dbReference type="Proteomes" id="UP000274429"/>
    </source>
</evidence>
<organism evidence="3">
    <name type="scientific">Hydatigena taeniaeformis</name>
    <name type="common">Feline tapeworm</name>
    <name type="synonym">Taenia taeniaeformis</name>
    <dbReference type="NCBI Taxonomy" id="6205"/>
    <lineage>
        <taxon>Eukaryota</taxon>
        <taxon>Metazoa</taxon>
        <taxon>Spiralia</taxon>
        <taxon>Lophotrochozoa</taxon>
        <taxon>Platyhelminthes</taxon>
        <taxon>Cestoda</taxon>
        <taxon>Eucestoda</taxon>
        <taxon>Cyclophyllidea</taxon>
        <taxon>Taeniidae</taxon>
        <taxon>Hydatigera</taxon>
    </lineage>
</organism>
<dbReference type="EMBL" id="UYWX01020854">
    <property type="protein sequence ID" value="VDM34333.1"/>
    <property type="molecule type" value="Genomic_DNA"/>
</dbReference>
<proteinExistence type="predicted"/>
<keyword evidence="2" id="KW-1185">Reference proteome</keyword>
<name>A0A0R3X7J8_HYDTA</name>
<gene>
    <name evidence="1" type="ORF">TTAC_LOCUS9508</name>
</gene>
<evidence type="ECO:0000313" key="3">
    <source>
        <dbReference type="WBParaSite" id="TTAC_0000952301-mRNA-1"/>
    </source>
</evidence>
<dbReference type="WBParaSite" id="TTAC_0000952301-mRNA-1">
    <property type="protein sequence ID" value="TTAC_0000952301-mRNA-1"/>
    <property type="gene ID" value="TTAC_0000952301"/>
</dbReference>
<dbReference type="Proteomes" id="UP000274429">
    <property type="component" value="Unassembled WGS sequence"/>
</dbReference>
<dbReference type="AlphaFoldDB" id="A0A0R3X7J8"/>